<dbReference type="SUPFAM" id="SSF52343">
    <property type="entry name" value="Ferredoxin reductase-like, C-terminal NADP-linked domain"/>
    <property type="match status" value="1"/>
</dbReference>
<dbReference type="GO" id="GO:0160246">
    <property type="term" value="F:NADPH-iron-sulfur [2Fe-2S] protein oxidoreductase activity"/>
    <property type="evidence" value="ECO:0007669"/>
    <property type="project" value="InterPro"/>
</dbReference>
<dbReference type="GO" id="GO:0016651">
    <property type="term" value="F:oxidoreductase activity, acting on NAD(P)H"/>
    <property type="evidence" value="ECO:0007669"/>
    <property type="project" value="UniProtKB-UniRule"/>
</dbReference>
<reference evidence="14 15" key="1">
    <citation type="submission" date="2016-03" db="EMBL/GenBank/DDBJ databases">
        <authorList>
            <person name="Devillers H."/>
        </authorList>
    </citation>
    <scope>NUCLEOTIDE SEQUENCE [LARGE SCALE GENOMIC DNA]</scope>
    <source>
        <strain evidence="14">CBS 6772</strain>
    </source>
</reference>
<dbReference type="Pfam" id="PF00667">
    <property type="entry name" value="FAD_binding_1"/>
    <property type="match status" value="1"/>
</dbReference>
<comment type="catalytic activity">
    <reaction evidence="10">
        <text>2 oxidized [2Fe-2S]-[protein] + NADPH = 2 reduced [2Fe-2S]-[protein] + NADP(+) + H(+)</text>
        <dbReference type="Rhea" id="RHEA:67716"/>
        <dbReference type="Rhea" id="RHEA-COMP:17327"/>
        <dbReference type="Rhea" id="RHEA-COMP:17328"/>
        <dbReference type="ChEBI" id="CHEBI:15378"/>
        <dbReference type="ChEBI" id="CHEBI:33737"/>
        <dbReference type="ChEBI" id="CHEBI:33738"/>
        <dbReference type="ChEBI" id="CHEBI:57783"/>
        <dbReference type="ChEBI" id="CHEBI:58349"/>
    </reaction>
    <physiologicalReaction direction="left-to-right" evidence="10">
        <dbReference type="Rhea" id="RHEA:67717"/>
    </physiologicalReaction>
</comment>
<dbReference type="EC" id="1.18.1.-" evidence="11"/>
<comment type="similarity">
    <text evidence="11">In the C-terminal section; belongs to the flavoprotein pyridine nucleotide cytochrome reductase family.</text>
</comment>
<feature type="binding site" evidence="11">
    <location>
        <begin position="59"/>
        <end position="62"/>
    </location>
    <ligand>
        <name>FMN</name>
        <dbReference type="ChEBI" id="CHEBI:58210"/>
    </ligand>
</feature>
<evidence type="ECO:0000256" key="1">
    <source>
        <dbReference type="ARBA" id="ARBA00001917"/>
    </source>
</evidence>
<dbReference type="GO" id="GO:0010181">
    <property type="term" value="F:FMN binding"/>
    <property type="evidence" value="ECO:0007669"/>
    <property type="project" value="UniProtKB-UniRule"/>
</dbReference>
<dbReference type="InterPro" id="IPR003097">
    <property type="entry name" value="CysJ-like_FAD-binding"/>
</dbReference>
<feature type="binding site" evidence="11">
    <location>
        <begin position="540"/>
        <end position="544"/>
    </location>
    <ligand>
        <name>NADP(+)</name>
        <dbReference type="ChEBI" id="CHEBI:58349"/>
    </ligand>
</feature>
<dbReference type="InterPro" id="IPR029039">
    <property type="entry name" value="Flavoprotein-like_sf"/>
</dbReference>
<organism evidence="14 15">
    <name type="scientific">Lachancea fermentati</name>
    <name type="common">Zygosaccharomyces fermentati</name>
    <dbReference type="NCBI Taxonomy" id="4955"/>
    <lineage>
        <taxon>Eukaryota</taxon>
        <taxon>Fungi</taxon>
        <taxon>Dikarya</taxon>
        <taxon>Ascomycota</taxon>
        <taxon>Saccharomycotina</taxon>
        <taxon>Saccharomycetes</taxon>
        <taxon>Saccharomycetales</taxon>
        <taxon>Saccharomycetaceae</taxon>
        <taxon>Lachancea</taxon>
    </lineage>
</organism>
<evidence type="ECO:0000256" key="7">
    <source>
        <dbReference type="ARBA" id="ARBA00022857"/>
    </source>
</evidence>
<protein>
    <recommendedName>
        <fullName evidence="11">NADPH-dependent diflavin oxidoreductase 1</fullName>
        <ecNumber evidence="11">1.18.1.-</ecNumber>
    </recommendedName>
    <alternativeName>
        <fullName evidence="11">NADPH-dependent FMN and FAD-containing oxidoreductase</fullName>
    </alternativeName>
</protein>
<dbReference type="Proteomes" id="UP000190831">
    <property type="component" value="Chromosome G"/>
</dbReference>
<evidence type="ECO:0000256" key="11">
    <source>
        <dbReference type="HAMAP-Rule" id="MF_03178"/>
    </source>
</evidence>
<evidence type="ECO:0000256" key="6">
    <source>
        <dbReference type="ARBA" id="ARBA00022827"/>
    </source>
</evidence>
<dbReference type="Gene3D" id="3.40.50.360">
    <property type="match status" value="1"/>
</dbReference>
<feature type="binding site" evidence="11">
    <location>
        <position position="142"/>
    </location>
    <ligand>
        <name>FMN</name>
        <dbReference type="ChEBI" id="CHEBI:58210"/>
    </ligand>
</feature>
<dbReference type="PANTHER" id="PTHR19384">
    <property type="entry name" value="NITRIC OXIDE SYNTHASE-RELATED"/>
    <property type="match status" value="1"/>
</dbReference>
<dbReference type="InterPro" id="IPR008254">
    <property type="entry name" value="Flavodoxin/NO_synth"/>
</dbReference>
<feature type="domain" description="Flavodoxin-like" evidence="12">
    <location>
        <begin position="6"/>
        <end position="168"/>
    </location>
</feature>
<comment type="subunit">
    <text evidence="11">Interacts with DRE2; as part of the cytosolic iron-sulfur (Fe-S) protein assembly (CIA) machinery.</text>
</comment>
<name>A0A1G4MII2_LACFM</name>
<dbReference type="GO" id="GO:0005829">
    <property type="term" value="C:cytosol"/>
    <property type="evidence" value="ECO:0007669"/>
    <property type="project" value="UniProtKB-ARBA"/>
</dbReference>
<keyword evidence="6 11" id="KW-0274">FAD</keyword>
<dbReference type="HAMAP" id="MF_03178">
    <property type="entry name" value="NDOR1"/>
    <property type="match status" value="1"/>
</dbReference>
<dbReference type="EMBL" id="LT598486">
    <property type="protein sequence ID" value="SCW03704.1"/>
    <property type="molecule type" value="Genomic_DNA"/>
</dbReference>
<dbReference type="InterPro" id="IPR017938">
    <property type="entry name" value="Riboflavin_synthase-like_b-brl"/>
</dbReference>
<feature type="binding site" evidence="11">
    <location>
        <begin position="12"/>
        <end position="17"/>
    </location>
    <ligand>
        <name>FMN</name>
        <dbReference type="ChEBI" id="CHEBI:58210"/>
    </ligand>
</feature>
<feature type="binding site" evidence="11">
    <location>
        <begin position="438"/>
        <end position="441"/>
    </location>
    <ligand>
        <name>FAD</name>
        <dbReference type="ChEBI" id="CHEBI:57692"/>
    </ligand>
</feature>
<feature type="binding site" evidence="11">
    <location>
        <begin position="531"/>
        <end position="532"/>
    </location>
    <ligand>
        <name>NADP(+)</name>
        <dbReference type="ChEBI" id="CHEBI:58349"/>
    </ligand>
</feature>
<evidence type="ECO:0000256" key="5">
    <source>
        <dbReference type="ARBA" id="ARBA00022643"/>
    </source>
</evidence>
<feature type="domain" description="FAD-binding FR-type" evidence="13">
    <location>
        <begin position="220"/>
        <end position="472"/>
    </location>
</feature>
<comment type="cofactor">
    <cofactor evidence="1 11">
        <name>FMN</name>
        <dbReference type="ChEBI" id="CHEBI:58210"/>
    </cofactor>
</comment>
<dbReference type="AlphaFoldDB" id="A0A1G4MII2"/>
<dbReference type="FunFam" id="3.40.50.80:FF:000030">
    <property type="entry name" value="NADPH-dependent diflavin oxidoreductase 1"/>
    <property type="match status" value="1"/>
</dbReference>
<evidence type="ECO:0000256" key="3">
    <source>
        <dbReference type="ARBA" id="ARBA00022490"/>
    </source>
</evidence>
<dbReference type="GO" id="GO:0005739">
    <property type="term" value="C:mitochondrion"/>
    <property type="evidence" value="ECO:0007669"/>
    <property type="project" value="UniProtKB-SubCell"/>
</dbReference>
<comment type="caution">
    <text evidence="11">Lacks conserved residue(s) required for the propagation of feature annotation.</text>
</comment>
<dbReference type="GO" id="GO:0050660">
    <property type="term" value="F:flavin adenine dinucleotide binding"/>
    <property type="evidence" value="ECO:0007669"/>
    <property type="project" value="UniProtKB-UniRule"/>
</dbReference>
<evidence type="ECO:0000313" key="15">
    <source>
        <dbReference type="Proteomes" id="UP000190831"/>
    </source>
</evidence>
<dbReference type="GO" id="GO:0050661">
    <property type="term" value="F:NADP binding"/>
    <property type="evidence" value="ECO:0007669"/>
    <property type="project" value="UniProtKB-UniRule"/>
</dbReference>
<keyword evidence="4 11" id="KW-0285">Flavoprotein</keyword>
<dbReference type="Pfam" id="PF00258">
    <property type="entry name" value="Flavodoxin_1"/>
    <property type="match status" value="1"/>
</dbReference>
<evidence type="ECO:0000313" key="14">
    <source>
        <dbReference type="EMBL" id="SCW03704.1"/>
    </source>
</evidence>
<comment type="cofactor">
    <cofactor evidence="2 11">
        <name>FAD</name>
        <dbReference type="ChEBI" id="CHEBI:57692"/>
    </cofactor>
</comment>
<gene>
    <name evidence="11" type="primary">TAH18</name>
    <name evidence="14" type="ORF">LAFE_0G16380G</name>
</gene>
<keyword evidence="5 11" id="KW-0288">FMN</keyword>
<sequence length="616" mass="71559">MGNKKIVILYGSETGNAHDFACILSYKLHKMHFQHELLPFGDYNVKDVLQCRYMFIICSTMGQGDLPRNARENASGSSKDTFWTFLKKKNLPPDFLNHLQTAMIGLGDSSYPNFNYAIRKIHRRMIHQLGANDIFPRLEADEIGMAGSNGANGTGVESVYFEYERRVLKFLLDKFPTRKLNGKWIQREAVPDDIYLKPTFSLRLSTEAQNYQNPIFSGDSTMKSGKVVSNKRITDFDHFQDVRHFSFETSGEKYYPGDTVSIYPHNNDADVQKFLETQPHWLDVADKQLTIEGDYETNFSDGGLISPMSLRTLVKYHCDVRSIPRRSFFMKVWIFATDISRLDGGQEQLEQQRNKLRQFALDEDMEDLYDYCNRPRRSLLEVLQDFPSLKLPWEYMLDYLPLIKPRLFSISSGPCKAEIDLTIAIVRYKTILRRIRKGLCTDYISGLKSGDQIRYKVQNNELLKPYMKKKPIVMISPGVGIAPMRCLIRSCFFDDMYLFFGNRSQTKDFLYRNELEALAESKKIRLFTCFSRDPQNSPNAKYVQDMMWLEGKLLADLILEKQAVIYICGSSGKMPVQVRLTFAEILKKWGNFDSDVKAEIYLKEMERSDRYLQETW</sequence>
<evidence type="ECO:0000259" key="13">
    <source>
        <dbReference type="PROSITE" id="PS51384"/>
    </source>
</evidence>
<evidence type="ECO:0000256" key="9">
    <source>
        <dbReference type="ARBA" id="ARBA00023128"/>
    </source>
</evidence>
<dbReference type="SUPFAM" id="SSF63380">
    <property type="entry name" value="Riboflavin synthase domain-like"/>
    <property type="match status" value="1"/>
</dbReference>
<keyword evidence="8 11" id="KW-0560">Oxidoreductase</keyword>
<dbReference type="InterPro" id="IPR023173">
    <property type="entry name" value="NADPH_Cyt_P450_Rdtase_alpha"/>
</dbReference>
<dbReference type="FunFam" id="3.40.50.360:FF:000056">
    <property type="entry name" value="NADPH-dependent diflavin oxidoreductase 1"/>
    <property type="match status" value="1"/>
</dbReference>
<evidence type="ECO:0000256" key="2">
    <source>
        <dbReference type="ARBA" id="ARBA00001974"/>
    </source>
</evidence>
<comment type="subcellular location">
    <subcellularLocation>
        <location evidence="11">Cytoplasm</location>
    </subcellularLocation>
    <subcellularLocation>
        <location evidence="11">Mitochondrion</location>
    </subcellularLocation>
    <text evidence="11">Relocalizes to mitochondria after H(2)O(2) exposure.</text>
</comment>
<dbReference type="Gene3D" id="1.20.990.10">
    <property type="entry name" value="NADPH-cytochrome p450 Reductase, Chain A, domain 3"/>
    <property type="match status" value="1"/>
</dbReference>
<feature type="binding site" evidence="11">
    <location>
        <begin position="406"/>
        <end position="409"/>
    </location>
    <ligand>
        <name>FAD</name>
        <dbReference type="ChEBI" id="CHEBI:57692"/>
    </ligand>
</feature>
<dbReference type="InterPro" id="IPR001433">
    <property type="entry name" value="OxRdtase_FAD/NAD-bd"/>
</dbReference>
<dbReference type="InterPro" id="IPR001094">
    <property type="entry name" value="Flavdoxin-like"/>
</dbReference>
<keyword evidence="3 11" id="KW-0963">Cytoplasm</keyword>
<dbReference type="STRING" id="4955.A0A1G4MII2"/>
<keyword evidence="9 11" id="KW-0496">Mitochondrion</keyword>
<comment type="function">
    <text evidence="11">NADPH-dependent reductase which is a central component of the cytosolic iron-sulfur (Fe-S) protein assembly (CIA) machinery. Transfers electrons from NADPH via its FAD and FMN prosthetic groups to the [2Fe-2S] cluster of DRE2, another key component of the CIA machinery. In turn, this reduced cluster provides electrons for assembly of cytosolic iron-sulfur cluster proteins. Positively controls H(2)O(2)-induced cell death.</text>
</comment>
<dbReference type="InterPro" id="IPR028879">
    <property type="entry name" value="NDOR1"/>
</dbReference>
<dbReference type="PROSITE" id="PS51384">
    <property type="entry name" value="FAD_FR"/>
    <property type="match status" value="1"/>
</dbReference>
<evidence type="ECO:0000256" key="4">
    <source>
        <dbReference type="ARBA" id="ARBA00022630"/>
    </source>
</evidence>
<comment type="similarity">
    <text evidence="11">In the N-terminal section; belongs to the flavodoxin family.</text>
</comment>
<feature type="binding site" evidence="11">
    <location>
        <position position="376"/>
    </location>
    <ligand>
        <name>FAD</name>
        <dbReference type="ChEBI" id="CHEBI:57692"/>
    </ligand>
</feature>
<dbReference type="PRINTS" id="PR00369">
    <property type="entry name" value="FLAVODOXIN"/>
</dbReference>
<dbReference type="Gene3D" id="2.40.30.10">
    <property type="entry name" value="Translation factors"/>
    <property type="match status" value="1"/>
</dbReference>
<keyword evidence="15" id="KW-1185">Reference proteome</keyword>
<evidence type="ECO:0000259" key="12">
    <source>
        <dbReference type="PROSITE" id="PS50902"/>
    </source>
</evidence>
<dbReference type="Pfam" id="PF00175">
    <property type="entry name" value="NAD_binding_1"/>
    <property type="match status" value="1"/>
</dbReference>
<comment type="similarity">
    <text evidence="11">Belongs to the NADPH-dependent diflavin oxidoreductase NDOR1 family.</text>
</comment>
<accession>A0A1G4MII2</accession>
<dbReference type="OMA" id="DIMSIPR"/>
<dbReference type="OrthoDB" id="1856718at2759"/>
<dbReference type="PRINTS" id="PR00371">
    <property type="entry name" value="FPNCR"/>
</dbReference>
<dbReference type="InterPro" id="IPR039261">
    <property type="entry name" value="FNR_nucleotide-bd"/>
</dbReference>
<feature type="binding site" evidence="11">
    <location>
        <position position="616"/>
    </location>
    <ligand>
        <name>FAD</name>
        <dbReference type="ChEBI" id="CHEBI:57692"/>
    </ligand>
</feature>
<dbReference type="SUPFAM" id="SSF52218">
    <property type="entry name" value="Flavoproteins"/>
    <property type="match status" value="1"/>
</dbReference>
<dbReference type="InterPro" id="IPR017927">
    <property type="entry name" value="FAD-bd_FR_type"/>
</dbReference>
<dbReference type="Gene3D" id="3.40.50.80">
    <property type="entry name" value="Nucleotide-binding domain of ferredoxin-NADP reductase (FNR) module"/>
    <property type="match status" value="1"/>
</dbReference>
<dbReference type="PROSITE" id="PS50902">
    <property type="entry name" value="FLAVODOXIN_LIKE"/>
    <property type="match status" value="1"/>
</dbReference>
<evidence type="ECO:0000256" key="8">
    <source>
        <dbReference type="ARBA" id="ARBA00023002"/>
    </source>
</evidence>
<proteinExistence type="inferred from homology"/>
<evidence type="ECO:0000256" key="10">
    <source>
        <dbReference type="ARBA" id="ARBA00052174"/>
    </source>
</evidence>
<dbReference type="InterPro" id="IPR001709">
    <property type="entry name" value="Flavoprot_Pyr_Nucl_cyt_Rdtase"/>
</dbReference>
<dbReference type="PANTHER" id="PTHR19384:SF10">
    <property type="entry name" value="NADPH-DEPENDENT DIFLAVIN OXIDOREDUCTASE 1"/>
    <property type="match status" value="1"/>
</dbReference>
<dbReference type="GO" id="GO:0016226">
    <property type="term" value="P:iron-sulfur cluster assembly"/>
    <property type="evidence" value="ECO:0007669"/>
    <property type="project" value="UniProtKB-UniRule"/>
</dbReference>
<keyword evidence="7 11" id="KW-0521">NADP</keyword>
<dbReference type="FunFam" id="1.20.990.10:FF:000008">
    <property type="entry name" value="NADPH-dependent diflavin oxidoreductase 1"/>
    <property type="match status" value="1"/>
</dbReference>